<feature type="binding site" evidence="9">
    <location>
        <position position="124"/>
    </location>
    <ligand>
        <name>UDP-N-acetyl-alpha-D-muramoyl-L-alanyl-D-glutamate</name>
        <dbReference type="ChEBI" id="CHEBI:83900"/>
    </ligand>
</feature>
<keyword evidence="5 9" id="KW-0067">ATP-binding</keyword>
<dbReference type="InterPro" id="IPR013221">
    <property type="entry name" value="Mur_ligase_cen"/>
</dbReference>
<comment type="caution">
    <text evidence="9">Lacks conserved residue(s) required for the propagation of feature annotation.</text>
</comment>
<keyword evidence="2 9" id="KW-0963">Cytoplasm</keyword>
<comment type="similarity">
    <text evidence="1 9">Belongs to the MurCDEF family. MurE subfamily.</text>
</comment>
<dbReference type="InterPro" id="IPR036565">
    <property type="entry name" value="Mur-like_cat_sf"/>
</dbReference>
<feature type="binding site" evidence="9">
    <location>
        <begin position="89"/>
        <end position="90"/>
    </location>
    <ligand>
        <name>UDP-N-acetyl-alpha-D-muramoyl-L-alanyl-D-glutamate</name>
        <dbReference type="ChEBI" id="CHEBI:83900"/>
    </ligand>
</feature>
<dbReference type="InterPro" id="IPR018109">
    <property type="entry name" value="Folylpolyglutamate_synth_CS"/>
</dbReference>
<evidence type="ECO:0000256" key="3">
    <source>
        <dbReference type="ARBA" id="ARBA00022598"/>
    </source>
</evidence>
<dbReference type="GO" id="GO:0071555">
    <property type="term" value="P:cell wall organization"/>
    <property type="evidence" value="ECO:0007669"/>
    <property type="project" value="UniProtKB-KW"/>
</dbReference>
<evidence type="ECO:0000256" key="9">
    <source>
        <dbReference type="HAMAP-Rule" id="MF_00208"/>
    </source>
</evidence>
<feature type="modified residue" description="N6-carboxylysine" evidence="9">
    <location>
        <position position="156"/>
    </location>
</feature>
<dbReference type="UniPathway" id="UPA00219"/>
<feature type="binding site" evidence="9">
    <location>
        <position position="122"/>
    </location>
    <ligand>
        <name>UDP-N-acetyl-alpha-D-muramoyl-L-alanyl-D-glutamate</name>
        <dbReference type="ChEBI" id="CHEBI:83900"/>
    </ligand>
</feature>
<keyword evidence="9" id="KW-0460">Magnesium</keyword>
<keyword evidence="7 9" id="KW-0573">Peptidoglycan synthesis</keyword>
<dbReference type="GO" id="GO:0051301">
    <property type="term" value="P:cell division"/>
    <property type="evidence" value="ECO:0007669"/>
    <property type="project" value="UniProtKB-KW"/>
</dbReference>
<dbReference type="Gene3D" id="3.40.1190.10">
    <property type="entry name" value="Mur-like, catalytic domain"/>
    <property type="match status" value="1"/>
</dbReference>
<evidence type="ECO:0000259" key="12">
    <source>
        <dbReference type="Pfam" id="PF08245"/>
    </source>
</evidence>
<evidence type="ECO:0000256" key="6">
    <source>
        <dbReference type="ARBA" id="ARBA00022960"/>
    </source>
</evidence>
<dbReference type="PROSITE" id="PS01011">
    <property type="entry name" value="FOLYLPOLYGLU_SYNT_1"/>
    <property type="match status" value="1"/>
</dbReference>
<comment type="function">
    <text evidence="9">Catalyzes the addition of an amino acid to the nucleotide precursor UDP-N-acetylmuramoyl-L-alanyl-D-glutamate (UMAG) in the biosynthesis of bacterial cell-wall peptidoglycan.</text>
</comment>
<evidence type="ECO:0000256" key="1">
    <source>
        <dbReference type="ARBA" id="ARBA00005898"/>
    </source>
</evidence>
<dbReference type="PANTHER" id="PTHR23135">
    <property type="entry name" value="MUR LIGASE FAMILY MEMBER"/>
    <property type="match status" value="1"/>
</dbReference>
<dbReference type="SUPFAM" id="SSF53623">
    <property type="entry name" value="MurD-like peptide ligases, catalytic domain"/>
    <property type="match status" value="1"/>
</dbReference>
<dbReference type="GO" id="GO:0005737">
    <property type="term" value="C:cytoplasm"/>
    <property type="evidence" value="ECO:0007669"/>
    <property type="project" value="UniProtKB-SubCell"/>
</dbReference>
<gene>
    <name evidence="9" type="primary">murE</name>
    <name evidence="13" type="ORF">UX60_C0007G0010</name>
</gene>
<dbReference type="GO" id="GO:0008360">
    <property type="term" value="P:regulation of cell shape"/>
    <property type="evidence" value="ECO:0007669"/>
    <property type="project" value="UniProtKB-KW"/>
</dbReference>
<keyword evidence="4 9" id="KW-0547">Nucleotide-binding</keyword>
<feature type="domain" description="Mur ligase central" evidence="12">
    <location>
        <begin position="43"/>
        <end position="242"/>
    </location>
</feature>
<comment type="PTM">
    <text evidence="9">Carboxylation is probably crucial for Mg(2+) binding and, consequently, for the gamma-phosphate positioning of ATP.</text>
</comment>
<comment type="subcellular location">
    <subcellularLocation>
        <location evidence="9 10">Cytoplasm</location>
    </subcellularLocation>
</comment>
<evidence type="ECO:0000313" key="13">
    <source>
        <dbReference type="EMBL" id="KKU44386.1"/>
    </source>
</evidence>
<reference evidence="13 14" key="1">
    <citation type="journal article" date="2015" name="Nature">
        <title>rRNA introns, odd ribosomes, and small enigmatic genomes across a large radiation of phyla.</title>
        <authorList>
            <person name="Brown C.T."/>
            <person name="Hug L.A."/>
            <person name="Thomas B.C."/>
            <person name="Sharon I."/>
            <person name="Castelle C.J."/>
            <person name="Singh A."/>
            <person name="Wilkins M.J."/>
            <person name="Williams K.H."/>
            <person name="Banfield J.F."/>
        </authorList>
    </citation>
    <scope>NUCLEOTIDE SEQUENCE [LARGE SCALE GENOMIC DNA]</scope>
</reference>
<keyword evidence="8 9" id="KW-0961">Cell wall biogenesis/degradation</keyword>
<evidence type="ECO:0000256" key="4">
    <source>
        <dbReference type="ARBA" id="ARBA00022741"/>
    </source>
</evidence>
<dbReference type="Pfam" id="PF08245">
    <property type="entry name" value="Mur_ligase_M"/>
    <property type="match status" value="1"/>
</dbReference>
<feature type="domain" description="Mur ligase C-terminal" evidence="11">
    <location>
        <begin position="265"/>
        <end position="420"/>
    </location>
</feature>
<proteinExistence type="inferred from homology"/>
<comment type="pathway">
    <text evidence="9 10">Cell wall biogenesis; peptidoglycan biosynthesis.</text>
</comment>
<evidence type="ECO:0000259" key="11">
    <source>
        <dbReference type="Pfam" id="PF02875"/>
    </source>
</evidence>
<keyword evidence="6 9" id="KW-0133">Cell shape</keyword>
<dbReference type="InterPro" id="IPR004101">
    <property type="entry name" value="Mur_ligase_C"/>
</dbReference>
<dbReference type="EMBL" id="LCMV01000007">
    <property type="protein sequence ID" value="KKU44386.1"/>
    <property type="molecule type" value="Genomic_DNA"/>
</dbReference>
<dbReference type="Gene3D" id="3.90.190.20">
    <property type="entry name" value="Mur ligase, C-terminal domain"/>
    <property type="match status" value="1"/>
</dbReference>
<feature type="binding site" evidence="9">
    <location>
        <begin position="45"/>
        <end position="51"/>
    </location>
    <ligand>
        <name>ATP</name>
        <dbReference type="ChEBI" id="CHEBI:30616"/>
    </ligand>
</feature>
<evidence type="ECO:0000256" key="5">
    <source>
        <dbReference type="ARBA" id="ARBA00022840"/>
    </source>
</evidence>
<dbReference type="GO" id="GO:0005524">
    <property type="term" value="F:ATP binding"/>
    <property type="evidence" value="ECO:0007669"/>
    <property type="project" value="UniProtKB-UniRule"/>
</dbReference>
<feature type="binding site" evidence="9">
    <location>
        <position position="116"/>
    </location>
    <ligand>
        <name>UDP-N-acetyl-alpha-D-muramoyl-L-alanyl-D-glutamate</name>
        <dbReference type="ChEBI" id="CHEBI:83900"/>
    </ligand>
</feature>
<organism evidence="13 14">
    <name type="scientific">Berkelbacteria bacterium GW2011_GWA2_46_7</name>
    <dbReference type="NCBI Taxonomy" id="1618335"/>
    <lineage>
        <taxon>Bacteria</taxon>
        <taxon>Candidatus Berkelbacteria</taxon>
    </lineage>
</organism>
<dbReference type="PANTHER" id="PTHR23135:SF4">
    <property type="entry name" value="UDP-N-ACETYLMURAMOYL-L-ALANYL-D-GLUTAMATE--2,6-DIAMINOPIMELATE LIGASE MURE HOMOLOG, CHLOROPLASTIC"/>
    <property type="match status" value="1"/>
</dbReference>
<dbReference type="PATRIC" id="fig|1618335.3.peg.103"/>
<evidence type="ECO:0000256" key="8">
    <source>
        <dbReference type="ARBA" id="ARBA00023316"/>
    </source>
</evidence>
<dbReference type="InterPro" id="IPR005761">
    <property type="entry name" value="UDP-N-AcMur-Glu-dNH2Pim_ligase"/>
</dbReference>
<accession>A0A0G1QHD6</accession>
<evidence type="ECO:0000256" key="7">
    <source>
        <dbReference type="ARBA" id="ARBA00022984"/>
    </source>
</evidence>
<dbReference type="AlphaFoldDB" id="A0A0G1QHD6"/>
<dbReference type="InterPro" id="IPR036615">
    <property type="entry name" value="Mur_ligase_C_dom_sf"/>
</dbReference>
<evidence type="ECO:0000256" key="2">
    <source>
        <dbReference type="ARBA" id="ARBA00022490"/>
    </source>
</evidence>
<evidence type="ECO:0000256" key="10">
    <source>
        <dbReference type="RuleBase" id="RU004135"/>
    </source>
</evidence>
<evidence type="ECO:0000313" key="14">
    <source>
        <dbReference type="Proteomes" id="UP000034487"/>
    </source>
</evidence>
<dbReference type="Proteomes" id="UP000034487">
    <property type="component" value="Unassembled WGS sequence"/>
</dbReference>
<protein>
    <recommendedName>
        <fullName evidence="9">UDP-N-acetylmuramyl-tripeptide synthetase</fullName>
        <ecNumber evidence="9">6.3.2.-</ecNumber>
    </recommendedName>
    <alternativeName>
        <fullName evidence="9">UDP-MurNAc-tripeptide synthetase</fullName>
    </alternativeName>
</protein>
<comment type="cofactor">
    <cofactor evidence="9">
        <name>Mg(2+)</name>
        <dbReference type="ChEBI" id="CHEBI:18420"/>
    </cofactor>
</comment>
<comment type="caution">
    <text evidence="13">The sequence shown here is derived from an EMBL/GenBank/DDBJ whole genome shotgun (WGS) entry which is preliminary data.</text>
</comment>
<keyword evidence="9 10" id="KW-0131">Cell cycle</keyword>
<dbReference type="GO" id="GO:0009252">
    <property type="term" value="P:peptidoglycan biosynthetic process"/>
    <property type="evidence" value="ECO:0007669"/>
    <property type="project" value="UniProtKB-UniRule"/>
</dbReference>
<dbReference type="HAMAP" id="MF_00208">
    <property type="entry name" value="MurE"/>
    <property type="match status" value="1"/>
</dbReference>
<sequence length="458" mass="50338">MSLKRKLRQISPDWLVNFYHLARGVVAATLYGFPGRKLRVIGITGTNGKTTTAHLITSILQAGGHKVGMATTVDFQIGDRLIDNNLKMTTVSPFLLQKLLSQMVKVGCEDAVIEVTSIGLDQHRLWGIPFQVAVFTNLTHDHLDYHQTMEKYCQTKEQLFAHRPALSVINIDDPAAEHFLKHSANRTVTYSLKSNADLVGKKIYQRAGGTDFVLLARGHQASISIPMPGEFNVANALAAAGVGLGLGISLEEVVEGLRIANPVPGRMEVIDCGQAFTAIVDYAHTPDALQKVYETIKPAVHGKMISVLGATGQRDKTKRPILGALAGRYADYVIVTNEDPYNEDPNTIIDEVAAGVPRGRPLRGRYKVKKAGEEEGDLSFKYKDNGEDIWWWRVPDRKVAIAKACQMARPQDVVLVTGKGAEKVMAVACPEQGRGSYKLVPFSDRAVLEELLQKYQVN</sequence>
<dbReference type="NCBIfam" id="NF001126">
    <property type="entry name" value="PRK00139.1-4"/>
    <property type="match status" value="1"/>
</dbReference>
<dbReference type="NCBIfam" id="TIGR01085">
    <property type="entry name" value="murE"/>
    <property type="match status" value="1"/>
</dbReference>
<dbReference type="EC" id="6.3.2.-" evidence="9"/>
<dbReference type="GO" id="GO:0004326">
    <property type="term" value="F:tetrahydrofolylpolyglutamate synthase activity"/>
    <property type="evidence" value="ECO:0007669"/>
    <property type="project" value="InterPro"/>
</dbReference>
<keyword evidence="9 10" id="KW-0132">Cell division</keyword>
<name>A0A0G1QHD6_9BACT</name>
<keyword evidence="3 9" id="KW-0436">Ligase</keyword>
<dbReference type="GO" id="GO:0000287">
    <property type="term" value="F:magnesium ion binding"/>
    <property type="evidence" value="ECO:0007669"/>
    <property type="project" value="UniProtKB-UniRule"/>
</dbReference>
<dbReference type="SUPFAM" id="SSF53244">
    <property type="entry name" value="MurD-like peptide ligases, peptide-binding domain"/>
    <property type="match status" value="1"/>
</dbReference>
<dbReference type="Pfam" id="PF02875">
    <property type="entry name" value="Mur_ligase_C"/>
    <property type="match status" value="1"/>
</dbReference>